<dbReference type="InParanoid" id="E9FVA9"/>
<sequence>MFRLELVIGFLISCHFLAVVSGEPQHYYHPIGYPVQYLYPSPVYAANNQPSAQLESSHQPYEFFRSGGFPIQQEPRHQQPSVPAGIPHDSRFFNLLSVNNGGALIKLTYSTSKTTTTKTITKFCTTSTAPLITCSPASRRRRSASRRGLFHNDDDATAFNEKIDSVKPDSELPAAALNEDVKMNREARMELPSSSLRSSMSGNRVIGRQLISWDVSTSTVTAIATFTSVLTAVCASTSGFPTCASG</sequence>
<dbReference type="EMBL" id="GL732525">
    <property type="protein sequence ID" value="EFX89143.1"/>
    <property type="molecule type" value="Genomic_DNA"/>
</dbReference>
<dbReference type="OrthoDB" id="6364665at2759"/>
<reference evidence="2 3" key="1">
    <citation type="journal article" date="2011" name="Science">
        <title>The ecoresponsive genome of Daphnia pulex.</title>
        <authorList>
            <person name="Colbourne J.K."/>
            <person name="Pfrender M.E."/>
            <person name="Gilbert D."/>
            <person name="Thomas W.K."/>
            <person name="Tucker A."/>
            <person name="Oakley T.H."/>
            <person name="Tokishita S."/>
            <person name="Aerts A."/>
            <person name="Arnold G.J."/>
            <person name="Basu M.K."/>
            <person name="Bauer D.J."/>
            <person name="Caceres C.E."/>
            <person name="Carmel L."/>
            <person name="Casola C."/>
            <person name="Choi J.H."/>
            <person name="Detter J.C."/>
            <person name="Dong Q."/>
            <person name="Dusheyko S."/>
            <person name="Eads B.D."/>
            <person name="Frohlich T."/>
            <person name="Geiler-Samerotte K.A."/>
            <person name="Gerlach D."/>
            <person name="Hatcher P."/>
            <person name="Jogdeo S."/>
            <person name="Krijgsveld J."/>
            <person name="Kriventseva E.V."/>
            <person name="Kultz D."/>
            <person name="Laforsch C."/>
            <person name="Lindquist E."/>
            <person name="Lopez J."/>
            <person name="Manak J.R."/>
            <person name="Muller J."/>
            <person name="Pangilinan J."/>
            <person name="Patwardhan R.P."/>
            <person name="Pitluck S."/>
            <person name="Pritham E.J."/>
            <person name="Rechtsteiner A."/>
            <person name="Rho M."/>
            <person name="Rogozin I.B."/>
            <person name="Sakarya O."/>
            <person name="Salamov A."/>
            <person name="Schaack S."/>
            <person name="Shapiro H."/>
            <person name="Shiga Y."/>
            <person name="Skalitzky C."/>
            <person name="Smith Z."/>
            <person name="Souvorov A."/>
            <person name="Sung W."/>
            <person name="Tang Z."/>
            <person name="Tsuchiya D."/>
            <person name="Tu H."/>
            <person name="Vos H."/>
            <person name="Wang M."/>
            <person name="Wolf Y.I."/>
            <person name="Yamagata H."/>
            <person name="Yamada T."/>
            <person name="Ye Y."/>
            <person name="Shaw J.R."/>
            <person name="Andrews J."/>
            <person name="Crease T.J."/>
            <person name="Tang H."/>
            <person name="Lucas S.M."/>
            <person name="Robertson H.M."/>
            <person name="Bork P."/>
            <person name="Koonin E.V."/>
            <person name="Zdobnov E.M."/>
            <person name="Grigoriev I.V."/>
            <person name="Lynch M."/>
            <person name="Boore J.L."/>
        </authorList>
    </citation>
    <scope>NUCLEOTIDE SEQUENCE [LARGE SCALE GENOMIC DNA]</scope>
</reference>
<feature type="signal peptide" evidence="1">
    <location>
        <begin position="1"/>
        <end position="22"/>
    </location>
</feature>
<gene>
    <name evidence="2" type="ORF">DAPPUDRAFT_95309</name>
</gene>
<protein>
    <submittedName>
        <fullName evidence="2">Uncharacterized protein</fullName>
    </submittedName>
</protein>
<name>E9FVA9_DAPPU</name>
<keyword evidence="3" id="KW-1185">Reference proteome</keyword>
<evidence type="ECO:0000313" key="2">
    <source>
        <dbReference type="EMBL" id="EFX89143.1"/>
    </source>
</evidence>
<evidence type="ECO:0000313" key="3">
    <source>
        <dbReference type="Proteomes" id="UP000000305"/>
    </source>
</evidence>
<proteinExistence type="predicted"/>
<dbReference type="HOGENOM" id="CLU_1130077_0_0_1"/>
<organism evidence="2 3">
    <name type="scientific">Daphnia pulex</name>
    <name type="common">Water flea</name>
    <dbReference type="NCBI Taxonomy" id="6669"/>
    <lineage>
        <taxon>Eukaryota</taxon>
        <taxon>Metazoa</taxon>
        <taxon>Ecdysozoa</taxon>
        <taxon>Arthropoda</taxon>
        <taxon>Crustacea</taxon>
        <taxon>Branchiopoda</taxon>
        <taxon>Diplostraca</taxon>
        <taxon>Cladocera</taxon>
        <taxon>Anomopoda</taxon>
        <taxon>Daphniidae</taxon>
        <taxon>Daphnia</taxon>
    </lineage>
</organism>
<feature type="chain" id="PRO_5003240356" evidence="1">
    <location>
        <begin position="23"/>
        <end position="246"/>
    </location>
</feature>
<accession>E9FVA9</accession>
<evidence type="ECO:0000256" key="1">
    <source>
        <dbReference type="SAM" id="SignalP"/>
    </source>
</evidence>
<dbReference type="AlphaFoldDB" id="E9FVA9"/>
<dbReference type="Proteomes" id="UP000000305">
    <property type="component" value="Unassembled WGS sequence"/>
</dbReference>
<dbReference type="KEGG" id="dpx:DAPPUDRAFT_95309"/>
<keyword evidence="1" id="KW-0732">Signal</keyword>